<dbReference type="EMBL" id="VDUY01000004">
    <property type="protein sequence ID" value="TXL65252.1"/>
    <property type="molecule type" value="Genomic_DNA"/>
</dbReference>
<dbReference type="Pfam" id="PF00171">
    <property type="entry name" value="Aldedh"/>
    <property type="match status" value="1"/>
</dbReference>
<dbReference type="PANTHER" id="PTHR42804:SF1">
    <property type="entry name" value="ALDEHYDE DEHYDROGENASE-RELATED"/>
    <property type="match status" value="1"/>
</dbReference>
<dbReference type="AlphaFoldDB" id="A0A5C8NW18"/>
<dbReference type="GO" id="GO:0016620">
    <property type="term" value="F:oxidoreductase activity, acting on the aldehyde or oxo group of donors, NAD or NADP as acceptor"/>
    <property type="evidence" value="ECO:0007669"/>
    <property type="project" value="InterPro"/>
</dbReference>
<dbReference type="PANTHER" id="PTHR42804">
    <property type="entry name" value="ALDEHYDE DEHYDROGENASE"/>
    <property type="match status" value="1"/>
</dbReference>
<keyword evidence="2 4" id="KW-0560">Oxidoreductase</keyword>
<accession>A0A5C8NW18</accession>
<comment type="caution">
    <text evidence="6">The sequence shown here is derived from an EMBL/GenBank/DDBJ whole genome shotgun (WGS) entry which is preliminary data.</text>
</comment>
<organism evidence="6 7">
    <name type="scientific">Zeimonas arvi</name>
    <dbReference type="NCBI Taxonomy" id="2498847"/>
    <lineage>
        <taxon>Bacteria</taxon>
        <taxon>Pseudomonadati</taxon>
        <taxon>Pseudomonadota</taxon>
        <taxon>Betaproteobacteria</taxon>
        <taxon>Burkholderiales</taxon>
        <taxon>Burkholderiaceae</taxon>
        <taxon>Zeimonas</taxon>
    </lineage>
</organism>
<keyword evidence="7" id="KW-1185">Reference proteome</keyword>
<evidence type="ECO:0000259" key="5">
    <source>
        <dbReference type="Pfam" id="PF00171"/>
    </source>
</evidence>
<dbReference type="InterPro" id="IPR016161">
    <property type="entry name" value="Ald_DH/histidinol_DH"/>
</dbReference>
<proteinExistence type="inferred from homology"/>
<evidence type="ECO:0000256" key="3">
    <source>
        <dbReference type="PROSITE-ProRule" id="PRU10007"/>
    </source>
</evidence>
<dbReference type="FunFam" id="3.40.605.10:FF:000026">
    <property type="entry name" value="Aldehyde dehydrogenase, putative"/>
    <property type="match status" value="1"/>
</dbReference>
<sequence>MIARDTLYIDGKWVRPQGRGRLEVTDSSTGKPWASIPEGNADDAQAAIAAARRAFAGWAGMTPAARGEVLGRVAGELKSRADELARAIATEVGMPLKMASRVQVAGPVAAWSAYAKMAGSFEFEQRVGNSLVVREPVGVVGAITPWNFPLNQITLKVAAAMAAGCTVVLKPSEVAPINAFILAEAIEAAGVPAGVFNLVTGLGPVVGEAIAGHPDVDMVSFTGSTRAGRRVGELAAQGIRKVALELGGKSASVVLDDADLARAVKATVGNCYLNSGQTCSAHTRLVVPRAKLADALTMAKEAAERFTVGPALAEGSMLGPLVSAAQKERVLGYIRRGIDEGATLVTGGADAPEVPAGHEGGYYVRPTVFAVEDSRATLAQEEIFGPVLTVIPHDGDDDAVRIANDSVYGLGGGVWAGSDERASAVARRIRTGQVDINGGVWNPAAPFGGFKQSGIGRENGVYGLEEFLEYKSMQYRPAPAA</sequence>
<dbReference type="InterPro" id="IPR015590">
    <property type="entry name" value="Aldehyde_DH_dom"/>
</dbReference>
<dbReference type="InterPro" id="IPR016163">
    <property type="entry name" value="Ald_DH_C"/>
</dbReference>
<dbReference type="CDD" id="cd07138">
    <property type="entry name" value="ALDH_CddD_SSP0762"/>
    <property type="match status" value="1"/>
</dbReference>
<dbReference type="InterPro" id="IPR016162">
    <property type="entry name" value="Ald_DH_N"/>
</dbReference>
<feature type="domain" description="Aldehyde dehydrogenase" evidence="5">
    <location>
        <begin position="13"/>
        <end position="472"/>
    </location>
</feature>
<comment type="similarity">
    <text evidence="1 4">Belongs to the aldehyde dehydrogenase family.</text>
</comment>
<dbReference type="PROSITE" id="PS00687">
    <property type="entry name" value="ALDEHYDE_DEHYDR_GLU"/>
    <property type="match status" value="1"/>
</dbReference>
<evidence type="ECO:0000256" key="4">
    <source>
        <dbReference type="RuleBase" id="RU003345"/>
    </source>
</evidence>
<feature type="active site" evidence="3">
    <location>
        <position position="245"/>
    </location>
</feature>
<dbReference type="Proteomes" id="UP000321548">
    <property type="component" value="Unassembled WGS sequence"/>
</dbReference>
<evidence type="ECO:0000256" key="2">
    <source>
        <dbReference type="ARBA" id="ARBA00023002"/>
    </source>
</evidence>
<dbReference type="SUPFAM" id="SSF53720">
    <property type="entry name" value="ALDH-like"/>
    <property type="match status" value="1"/>
</dbReference>
<reference evidence="6 7" key="1">
    <citation type="submission" date="2019-06" db="EMBL/GenBank/DDBJ databases">
        <title>Quisquiliibacterium sp. nov., isolated from a maize field.</title>
        <authorList>
            <person name="Lin S.-Y."/>
            <person name="Tsai C.-F."/>
            <person name="Young C.-C."/>
        </authorList>
    </citation>
    <scope>NUCLEOTIDE SEQUENCE [LARGE SCALE GENOMIC DNA]</scope>
    <source>
        <strain evidence="6 7">CC-CFT501</strain>
    </source>
</reference>
<dbReference type="RefSeq" id="WP_147704447.1">
    <property type="nucleotide sequence ID" value="NZ_VDUY01000004.1"/>
</dbReference>
<evidence type="ECO:0000313" key="6">
    <source>
        <dbReference type="EMBL" id="TXL65252.1"/>
    </source>
</evidence>
<dbReference type="FunFam" id="3.40.605.10:FF:000007">
    <property type="entry name" value="NAD/NADP-dependent betaine aldehyde dehydrogenase"/>
    <property type="match status" value="1"/>
</dbReference>
<evidence type="ECO:0000256" key="1">
    <source>
        <dbReference type="ARBA" id="ARBA00009986"/>
    </source>
</evidence>
<name>A0A5C8NW18_9BURK</name>
<dbReference type="Gene3D" id="3.40.605.10">
    <property type="entry name" value="Aldehyde Dehydrogenase, Chain A, domain 1"/>
    <property type="match status" value="1"/>
</dbReference>
<evidence type="ECO:0000313" key="7">
    <source>
        <dbReference type="Proteomes" id="UP000321548"/>
    </source>
</evidence>
<gene>
    <name evidence="6" type="ORF">FHP08_10645</name>
</gene>
<dbReference type="InterPro" id="IPR029510">
    <property type="entry name" value="Ald_DH_CS_GLU"/>
</dbReference>
<dbReference type="OrthoDB" id="6187633at2"/>
<protein>
    <submittedName>
        <fullName evidence="6">Aldehyde dehydrogenase family protein</fullName>
    </submittedName>
</protein>
<dbReference type="Gene3D" id="3.40.309.10">
    <property type="entry name" value="Aldehyde Dehydrogenase, Chain A, domain 2"/>
    <property type="match status" value="1"/>
</dbReference>